<evidence type="ECO:0000256" key="8">
    <source>
        <dbReference type="ARBA" id="ARBA00022982"/>
    </source>
</evidence>
<dbReference type="PRINTS" id="PR00161">
    <property type="entry name" value="NIHGNASECYTB"/>
</dbReference>
<dbReference type="GO" id="GO:0009055">
    <property type="term" value="F:electron transfer activity"/>
    <property type="evidence" value="ECO:0007669"/>
    <property type="project" value="InterPro"/>
</dbReference>
<organism evidence="14 15">
    <name type="scientific">Paramagnetospirillum marisnigri</name>
    <dbReference type="NCBI Taxonomy" id="1285242"/>
    <lineage>
        <taxon>Bacteria</taxon>
        <taxon>Pseudomonadati</taxon>
        <taxon>Pseudomonadota</taxon>
        <taxon>Alphaproteobacteria</taxon>
        <taxon>Rhodospirillales</taxon>
        <taxon>Magnetospirillaceae</taxon>
        <taxon>Paramagnetospirillum</taxon>
    </lineage>
</organism>
<dbReference type="RefSeq" id="WP_068489360.1">
    <property type="nucleotide sequence ID" value="NZ_LWQT01000020.1"/>
</dbReference>
<evidence type="ECO:0000256" key="3">
    <source>
        <dbReference type="ARBA" id="ARBA00022448"/>
    </source>
</evidence>
<dbReference type="InterPro" id="IPR016174">
    <property type="entry name" value="Di-haem_cyt_TM"/>
</dbReference>
<evidence type="ECO:0000256" key="5">
    <source>
        <dbReference type="ARBA" id="ARBA00022617"/>
    </source>
</evidence>
<dbReference type="AlphaFoldDB" id="A0A178MYS4"/>
<dbReference type="OrthoDB" id="9781740at2"/>
<dbReference type="NCBIfam" id="TIGR02125">
    <property type="entry name" value="CytB-hydogenase"/>
    <property type="match status" value="1"/>
</dbReference>
<proteinExistence type="inferred from homology"/>
<evidence type="ECO:0000256" key="7">
    <source>
        <dbReference type="ARBA" id="ARBA00022723"/>
    </source>
</evidence>
<feature type="transmembrane region" description="Helical" evidence="12">
    <location>
        <begin position="65"/>
        <end position="86"/>
    </location>
</feature>
<dbReference type="EMBL" id="LWQT01000020">
    <property type="protein sequence ID" value="OAN55175.1"/>
    <property type="molecule type" value="Genomic_DNA"/>
</dbReference>
<feature type="domain" description="Cytochrome b561 bacterial/Ni-hydrogenase" evidence="13">
    <location>
        <begin position="18"/>
        <end position="223"/>
    </location>
</feature>
<reference evidence="14 15" key="1">
    <citation type="submission" date="2016-04" db="EMBL/GenBank/DDBJ databases">
        <title>Draft genome sequence of freshwater magnetotactic bacteria Magnetospirillum marisnigri SP-1 and Magnetospirillum moscoviense BB-1.</title>
        <authorList>
            <person name="Koziaeva V."/>
            <person name="Dziuba M.V."/>
            <person name="Ivanov T.M."/>
            <person name="Kuznetsov B."/>
            <person name="Grouzdev D.S."/>
        </authorList>
    </citation>
    <scope>NUCLEOTIDE SEQUENCE [LARGE SCALE GENOMIC DNA]</scope>
    <source>
        <strain evidence="14 15">SP-1</strain>
    </source>
</reference>
<evidence type="ECO:0000256" key="6">
    <source>
        <dbReference type="ARBA" id="ARBA00022692"/>
    </source>
</evidence>
<evidence type="ECO:0000259" key="13">
    <source>
        <dbReference type="Pfam" id="PF01292"/>
    </source>
</evidence>
<evidence type="ECO:0000313" key="14">
    <source>
        <dbReference type="EMBL" id="OAN55175.1"/>
    </source>
</evidence>
<name>A0A178MYS4_9PROT</name>
<keyword evidence="3" id="KW-0813">Transport</keyword>
<feature type="transmembrane region" description="Helical" evidence="12">
    <location>
        <begin position="24"/>
        <end position="44"/>
    </location>
</feature>
<evidence type="ECO:0000313" key="15">
    <source>
        <dbReference type="Proteomes" id="UP000078428"/>
    </source>
</evidence>
<evidence type="ECO:0000256" key="1">
    <source>
        <dbReference type="ARBA" id="ARBA00004651"/>
    </source>
</evidence>
<dbReference type="Proteomes" id="UP000078428">
    <property type="component" value="Unassembled WGS sequence"/>
</dbReference>
<keyword evidence="7" id="KW-0479">Metal-binding</keyword>
<comment type="subcellular location">
    <subcellularLocation>
        <location evidence="1">Cell membrane</location>
        <topology evidence="1">Multi-pass membrane protein</topology>
    </subcellularLocation>
</comment>
<dbReference type="GO" id="GO:0020037">
    <property type="term" value="F:heme binding"/>
    <property type="evidence" value="ECO:0007669"/>
    <property type="project" value="TreeGrafter"/>
</dbReference>
<keyword evidence="9 12" id="KW-1133">Transmembrane helix</keyword>
<evidence type="ECO:0000256" key="10">
    <source>
        <dbReference type="ARBA" id="ARBA00023004"/>
    </source>
</evidence>
<feature type="transmembrane region" description="Helical" evidence="12">
    <location>
        <begin position="135"/>
        <end position="157"/>
    </location>
</feature>
<dbReference type="Pfam" id="PF01292">
    <property type="entry name" value="Ni_hydr_CYTB"/>
    <property type="match status" value="1"/>
</dbReference>
<gene>
    <name evidence="14" type="ORF">A6A04_10925</name>
</gene>
<dbReference type="SUPFAM" id="SSF81342">
    <property type="entry name" value="Transmembrane di-heme cytochromes"/>
    <property type="match status" value="1"/>
</dbReference>
<accession>A0A178MYS4</accession>
<feature type="transmembrane region" description="Helical" evidence="12">
    <location>
        <begin position="186"/>
        <end position="206"/>
    </location>
</feature>
<evidence type="ECO:0000256" key="9">
    <source>
        <dbReference type="ARBA" id="ARBA00022989"/>
    </source>
</evidence>
<keyword evidence="15" id="KW-1185">Reference proteome</keyword>
<protein>
    <recommendedName>
        <fullName evidence="13">Cytochrome b561 bacterial/Ni-hydrogenase domain-containing protein</fullName>
    </recommendedName>
</protein>
<evidence type="ECO:0000256" key="12">
    <source>
        <dbReference type="SAM" id="Phobius"/>
    </source>
</evidence>
<dbReference type="InterPro" id="IPR000516">
    <property type="entry name" value="Ni-dep_Hydgase_cyt-B"/>
</dbReference>
<evidence type="ECO:0000256" key="11">
    <source>
        <dbReference type="ARBA" id="ARBA00023136"/>
    </source>
</evidence>
<comment type="caution">
    <text evidence="14">The sequence shown here is derived from an EMBL/GenBank/DDBJ whole genome shotgun (WGS) entry which is preliminary data.</text>
</comment>
<dbReference type="InterPro" id="IPR011577">
    <property type="entry name" value="Cyt_b561_bac/Ni-Hgenase"/>
</dbReference>
<keyword evidence="5" id="KW-0349">Heme</keyword>
<sequence length="229" mass="26405">MGYQRLPDDGDLPPQRIFDWPCRAWHWINALLVVVLIVSGYLIGTPLPSSSGDTSSLYVMGWLRFAHLASGQLFALGFLFRVYWAFNGNQYSWQLFLPTFWKKSWTDGFWAQIKWNLLLLKLAPRYVGLNPVANVIMLVLFVLPSLLTILTGFAMLAEVTGHDSWQYFCFGWMVSIFGNTLDLHLLHRLCLWALVCFTMSHIYIAIREDAVGRQTMVSTMLSGIRQYRR</sequence>
<keyword evidence="4" id="KW-1003">Cell membrane</keyword>
<dbReference type="GO" id="GO:0005886">
    <property type="term" value="C:plasma membrane"/>
    <property type="evidence" value="ECO:0007669"/>
    <property type="project" value="UniProtKB-SubCell"/>
</dbReference>
<dbReference type="InterPro" id="IPR051542">
    <property type="entry name" value="Hydrogenase_cytochrome"/>
</dbReference>
<keyword evidence="10" id="KW-0408">Iron</keyword>
<dbReference type="PANTHER" id="PTHR30485:SF0">
    <property type="entry name" value="NI_FE-HYDROGENASE 1 B-TYPE CYTOCHROME SUBUNIT-RELATED"/>
    <property type="match status" value="1"/>
</dbReference>
<keyword evidence="8" id="KW-0249">Electron transport</keyword>
<dbReference type="Gene3D" id="1.20.950.20">
    <property type="entry name" value="Transmembrane di-heme cytochromes, Chain C"/>
    <property type="match status" value="1"/>
</dbReference>
<evidence type="ECO:0000256" key="4">
    <source>
        <dbReference type="ARBA" id="ARBA00022475"/>
    </source>
</evidence>
<dbReference type="PANTHER" id="PTHR30485">
    <property type="entry name" value="NI/FE-HYDROGENASE 1 B-TYPE CYTOCHROME SUBUNIT"/>
    <property type="match status" value="1"/>
</dbReference>
<dbReference type="GO" id="GO:0005506">
    <property type="term" value="F:iron ion binding"/>
    <property type="evidence" value="ECO:0007669"/>
    <property type="project" value="InterPro"/>
</dbReference>
<keyword evidence="11 12" id="KW-0472">Membrane</keyword>
<evidence type="ECO:0000256" key="2">
    <source>
        <dbReference type="ARBA" id="ARBA00008622"/>
    </source>
</evidence>
<dbReference type="STRING" id="1285242.A6A04_10925"/>
<comment type="similarity">
    <text evidence="2">Belongs to the HupC/HyaC/HydC family.</text>
</comment>
<dbReference type="GO" id="GO:0022904">
    <property type="term" value="P:respiratory electron transport chain"/>
    <property type="evidence" value="ECO:0007669"/>
    <property type="project" value="InterPro"/>
</dbReference>
<keyword evidence="6 12" id="KW-0812">Transmembrane</keyword>